<dbReference type="Proteomes" id="UP000264062">
    <property type="component" value="Unassembled WGS sequence"/>
</dbReference>
<evidence type="ECO:0000313" key="1">
    <source>
        <dbReference type="EMBL" id="HAV92319.1"/>
    </source>
</evidence>
<dbReference type="SUPFAM" id="SSF81585">
    <property type="entry name" value="PsbU/PolX domain-like"/>
    <property type="match status" value="1"/>
</dbReference>
<evidence type="ECO:0000313" key="2">
    <source>
        <dbReference type="Proteomes" id="UP000264062"/>
    </source>
</evidence>
<protein>
    <recommendedName>
        <fullName evidence="3">Helix-hairpin-helix domain-containing protein</fullName>
    </recommendedName>
</protein>
<gene>
    <name evidence="1" type="ORF">DCW38_03975</name>
</gene>
<sequence>MGIVNRFLSMDMTEFIAQGNTHIKDFSAGGIILCSPNPVLSRLSAGTSFGYERGNISLGILGLAETERYSDGVTELKGKIIFSTAVKAERFFASTSYGFTEDNFIYYMQTGFQDRNMKLFLQASKENVFVISGGMVFAFDERFKMGILGDTEKRIIYSLEADKNPYRVEYRGMVHTDLPLSNGIYLTLYSGNKYLRLHEIKANKVKFEFGGKIKIEENLEYPIDLNRCSYDDMMNIKDISRQILRRIYVNRLMYGDYIDYSRIDSIAGVGKKTLERIKEQTYIGEENGKDEEE</sequence>
<dbReference type="EMBL" id="DMZY01000117">
    <property type="protein sequence ID" value="HAV92319.1"/>
    <property type="molecule type" value="Genomic_DNA"/>
</dbReference>
<name>A0A350H9V3_UNCW3</name>
<comment type="caution">
    <text evidence="1">The sequence shown here is derived from an EMBL/GenBank/DDBJ whole genome shotgun (WGS) entry which is preliminary data.</text>
</comment>
<accession>A0A350H9V3</accession>
<dbReference type="Gene3D" id="1.10.150.320">
    <property type="entry name" value="Photosystem II 12 kDa extrinsic protein"/>
    <property type="match status" value="1"/>
</dbReference>
<reference evidence="1 2" key="1">
    <citation type="journal article" date="2018" name="Nat. Biotechnol.">
        <title>A standardized bacterial taxonomy based on genome phylogeny substantially revises the tree of life.</title>
        <authorList>
            <person name="Parks D.H."/>
            <person name="Chuvochina M."/>
            <person name="Waite D.W."/>
            <person name="Rinke C."/>
            <person name="Skarshewski A."/>
            <person name="Chaumeil P.A."/>
            <person name="Hugenholtz P."/>
        </authorList>
    </citation>
    <scope>NUCLEOTIDE SEQUENCE [LARGE SCALE GENOMIC DNA]</scope>
    <source>
        <strain evidence="1">UBA9956</strain>
    </source>
</reference>
<proteinExistence type="predicted"/>
<organism evidence="1 2">
    <name type="scientific">candidate division WOR-3 bacterium</name>
    <dbReference type="NCBI Taxonomy" id="2052148"/>
    <lineage>
        <taxon>Bacteria</taxon>
        <taxon>Bacteria division WOR-3</taxon>
    </lineage>
</organism>
<evidence type="ECO:0008006" key="3">
    <source>
        <dbReference type="Google" id="ProtNLM"/>
    </source>
</evidence>
<dbReference type="AlphaFoldDB" id="A0A350H9V3"/>